<keyword evidence="2" id="KW-1185">Reference proteome</keyword>
<reference evidence="1 2" key="1">
    <citation type="submission" date="2017-10" db="EMBL/GenBank/DDBJ databases">
        <title>Sequencing the genomes of 1000 actinobacteria strains.</title>
        <authorList>
            <person name="Klenk H.-P."/>
        </authorList>
    </citation>
    <scope>NUCLEOTIDE SEQUENCE [LARGE SCALE GENOMIC DNA]</scope>
    <source>
        <strain evidence="1 2">DSM 21801</strain>
    </source>
</reference>
<gene>
    <name evidence="1" type="ORF">ATL40_2329</name>
</gene>
<sequence length="59" mass="6396">MTRQILSTGELRSLLRRRDVTLATIALASGVPQERLRACLAGHALSGRQARAVRGTLRA</sequence>
<accession>A0A2A9D4E1</accession>
<protein>
    <recommendedName>
        <fullName evidence="3">Transcriptional regulator</fullName>
    </recommendedName>
</protein>
<evidence type="ECO:0008006" key="3">
    <source>
        <dbReference type="Google" id="ProtNLM"/>
    </source>
</evidence>
<dbReference type="EMBL" id="PDJD01000001">
    <property type="protein sequence ID" value="PFG20719.1"/>
    <property type="molecule type" value="Genomic_DNA"/>
</dbReference>
<proteinExistence type="predicted"/>
<organism evidence="1 2">
    <name type="scientific">Serinibacter salmoneus</name>
    <dbReference type="NCBI Taxonomy" id="556530"/>
    <lineage>
        <taxon>Bacteria</taxon>
        <taxon>Bacillati</taxon>
        <taxon>Actinomycetota</taxon>
        <taxon>Actinomycetes</taxon>
        <taxon>Micrococcales</taxon>
        <taxon>Beutenbergiaceae</taxon>
        <taxon>Serinibacter</taxon>
    </lineage>
</organism>
<name>A0A2A9D4E1_9MICO</name>
<dbReference type="AlphaFoldDB" id="A0A2A9D4E1"/>
<evidence type="ECO:0000313" key="1">
    <source>
        <dbReference type="EMBL" id="PFG20719.1"/>
    </source>
</evidence>
<dbReference type="RefSeq" id="WP_098469654.1">
    <property type="nucleotide sequence ID" value="NZ_PDJD01000001.1"/>
</dbReference>
<dbReference type="Proteomes" id="UP000224915">
    <property type="component" value="Unassembled WGS sequence"/>
</dbReference>
<evidence type="ECO:0000313" key="2">
    <source>
        <dbReference type="Proteomes" id="UP000224915"/>
    </source>
</evidence>
<comment type="caution">
    <text evidence="1">The sequence shown here is derived from an EMBL/GenBank/DDBJ whole genome shotgun (WGS) entry which is preliminary data.</text>
</comment>